<sequence length="224" mass="24257">MRQALRQTSNISRDFSTTIKSQSTPTCTTTMEHVKGCTLPNTNSSPDLLDEKLFNLKLRYASSPQSIRSPTSSSSSITAPRININNGYTLPSNLIGSSSSSRLSPAQLERFKSSLPKVSSLLNQSASSSLNNNININSNSSNSNSNGTSNHPSRLATNYAARQVIKGNNVELIARLEKLTIKYNTSVPVIISYWLNGGTAGVNGIKGKLTEQDIKYLNEAMNVN</sequence>
<accession>A0A9W7DIP2</accession>
<evidence type="ECO:0000313" key="3">
    <source>
        <dbReference type="Proteomes" id="UP001165063"/>
    </source>
</evidence>
<dbReference type="OrthoDB" id="3989941at2759"/>
<comment type="caution">
    <text evidence="2">The sequence shown here is derived from an EMBL/GenBank/DDBJ whole genome shotgun (WGS) entry which is preliminary data.</text>
</comment>
<protein>
    <submittedName>
        <fullName evidence="2">Unnamed protein product</fullName>
    </submittedName>
</protein>
<evidence type="ECO:0000256" key="1">
    <source>
        <dbReference type="SAM" id="MobiDB-lite"/>
    </source>
</evidence>
<dbReference type="AlphaFoldDB" id="A0A9W7DIP2"/>
<feature type="region of interest" description="Disordered" evidence="1">
    <location>
        <begin position="132"/>
        <end position="153"/>
    </location>
</feature>
<feature type="compositionally biased region" description="Low complexity" evidence="1">
    <location>
        <begin position="132"/>
        <end position="150"/>
    </location>
</feature>
<feature type="region of interest" description="Disordered" evidence="1">
    <location>
        <begin position="1"/>
        <end position="23"/>
    </location>
</feature>
<name>A0A9W7DIP2_AMBMO</name>
<reference evidence="2" key="1">
    <citation type="submission" date="2023-04" db="EMBL/GenBank/DDBJ databases">
        <title>Ambrosiozyma monospora NBRC 1965.</title>
        <authorList>
            <person name="Ichikawa N."/>
            <person name="Sato H."/>
            <person name="Tonouchi N."/>
        </authorList>
    </citation>
    <scope>NUCLEOTIDE SEQUENCE</scope>
    <source>
        <strain evidence="2">NBRC 1965</strain>
    </source>
</reference>
<dbReference type="Proteomes" id="UP001165063">
    <property type="component" value="Unassembled WGS sequence"/>
</dbReference>
<gene>
    <name evidence="2" type="ORF">Amon01_000723900</name>
</gene>
<organism evidence="2 3">
    <name type="scientific">Ambrosiozyma monospora</name>
    <name type="common">Yeast</name>
    <name type="synonym">Endomycopsis monosporus</name>
    <dbReference type="NCBI Taxonomy" id="43982"/>
    <lineage>
        <taxon>Eukaryota</taxon>
        <taxon>Fungi</taxon>
        <taxon>Dikarya</taxon>
        <taxon>Ascomycota</taxon>
        <taxon>Saccharomycotina</taxon>
        <taxon>Pichiomycetes</taxon>
        <taxon>Pichiales</taxon>
        <taxon>Pichiaceae</taxon>
        <taxon>Ambrosiozyma</taxon>
    </lineage>
</organism>
<evidence type="ECO:0000313" key="2">
    <source>
        <dbReference type="EMBL" id="GMG51423.1"/>
    </source>
</evidence>
<dbReference type="EMBL" id="BSXU01005203">
    <property type="protein sequence ID" value="GMG51423.1"/>
    <property type="molecule type" value="Genomic_DNA"/>
</dbReference>
<proteinExistence type="predicted"/>
<keyword evidence="3" id="KW-1185">Reference proteome</keyword>